<protein>
    <submittedName>
        <fullName evidence="2">Uncharacterized protein</fullName>
    </submittedName>
</protein>
<dbReference type="GO" id="GO:0000398">
    <property type="term" value="P:mRNA splicing, via spliceosome"/>
    <property type="evidence" value="ECO:0007669"/>
    <property type="project" value="InterPro"/>
</dbReference>
<dbReference type="AlphaFoldDB" id="A0AA86VL92"/>
<dbReference type="InterPro" id="IPR007590">
    <property type="entry name" value="Saf4/Yju2"/>
</dbReference>
<name>A0AA86VL92_9FABA</name>
<accession>A0AA86VL92</accession>
<evidence type="ECO:0000256" key="1">
    <source>
        <dbReference type="SAM" id="MobiDB-lite"/>
    </source>
</evidence>
<proteinExistence type="predicted"/>
<dbReference type="EMBL" id="OY731400">
    <property type="protein sequence ID" value="CAJ1944702.1"/>
    <property type="molecule type" value="Genomic_DNA"/>
</dbReference>
<sequence length="68" mass="8064">MKTYLQNSDYIVEFENKTLDSKREMGILAELDDMKAMKSRHATVSVDEMLETLQHTTSDKEKRLEKRR</sequence>
<evidence type="ECO:0000313" key="3">
    <source>
        <dbReference type="Proteomes" id="UP001189624"/>
    </source>
</evidence>
<reference evidence="2" key="1">
    <citation type="submission" date="2023-10" db="EMBL/GenBank/DDBJ databases">
        <authorList>
            <person name="Domelevo Entfellner J.-B."/>
        </authorList>
    </citation>
    <scope>NUCLEOTIDE SEQUENCE</scope>
</reference>
<dbReference type="Gramene" id="rna-AYBTSS11_LOCUS12052">
    <property type="protein sequence ID" value="CAJ1944702.1"/>
    <property type="gene ID" value="gene-AYBTSS11_LOCUS12052"/>
</dbReference>
<dbReference type="Pfam" id="PF04502">
    <property type="entry name" value="Saf4_Yju2"/>
    <property type="match status" value="1"/>
</dbReference>
<feature type="compositionally biased region" description="Basic and acidic residues" evidence="1">
    <location>
        <begin position="57"/>
        <end position="68"/>
    </location>
</feature>
<evidence type="ECO:0000313" key="2">
    <source>
        <dbReference type="EMBL" id="CAJ1944702.1"/>
    </source>
</evidence>
<dbReference type="Proteomes" id="UP001189624">
    <property type="component" value="Chromosome 3"/>
</dbReference>
<feature type="region of interest" description="Disordered" evidence="1">
    <location>
        <begin position="48"/>
        <end position="68"/>
    </location>
</feature>
<gene>
    <name evidence="2" type="ORF">AYBTSS11_LOCUS12052</name>
</gene>
<organism evidence="2 3">
    <name type="scientific">Sphenostylis stenocarpa</name>
    <dbReference type="NCBI Taxonomy" id="92480"/>
    <lineage>
        <taxon>Eukaryota</taxon>
        <taxon>Viridiplantae</taxon>
        <taxon>Streptophyta</taxon>
        <taxon>Embryophyta</taxon>
        <taxon>Tracheophyta</taxon>
        <taxon>Spermatophyta</taxon>
        <taxon>Magnoliopsida</taxon>
        <taxon>eudicotyledons</taxon>
        <taxon>Gunneridae</taxon>
        <taxon>Pentapetalae</taxon>
        <taxon>rosids</taxon>
        <taxon>fabids</taxon>
        <taxon>Fabales</taxon>
        <taxon>Fabaceae</taxon>
        <taxon>Papilionoideae</taxon>
        <taxon>50 kb inversion clade</taxon>
        <taxon>NPAAA clade</taxon>
        <taxon>indigoferoid/millettioid clade</taxon>
        <taxon>Phaseoleae</taxon>
        <taxon>Sphenostylis</taxon>
    </lineage>
</organism>
<keyword evidence="3" id="KW-1185">Reference proteome</keyword>